<dbReference type="Proteomes" id="UP000501003">
    <property type="component" value="Chromosome"/>
</dbReference>
<dbReference type="Gene3D" id="3.40.50.1000">
    <property type="entry name" value="HAD superfamily/HAD-like"/>
    <property type="match status" value="1"/>
</dbReference>
<evidence type="ECO:0000256" key="2">
    <source>
        <dbReference type="ARBA" id="ARBA00005135"/>
    </source>
</evidence>
<keyword evidence="8" id="KW-0460">Magnesium</keyword>
<evidence type="ECO:0000256" key="12">
    <source>
        <dbReference type="ARBA" id="ARBA00048523"/>
    </source>
</evidence>
<evidence type="ECO:0000256" key="13">
    <source>
        <dbReference type="PIRSR" id="PIRSR604469-1"/>
    </source>
</evidence>
<dbReference type="GO" id="GO:0005737">
    <property type="term" value="C:cytoplasm"/>
    <property type="evidence" value="ECO:0007669"/>
    <property type="project" value="TreeGrafter"/>
</dbReference>
<keyword evidence="7 14" id="KW-0378">Hydrolase</keyword>
<dbReference type="SFLD" id="SFLDS00003">
    <property type="entry name" value="Haloacid_Dehalogenase"/>
    <property type="match status" value="1"/>
</dbReference>
<comment type="similarity">
    <text evidence="3">Belongs to the HAD-like hydrolase superfamily. SerB family.</text>
</comment>
<dbReference type="PANTHER" id="PTHR43344">
    <property type="entry name" value="PHOSPHOSERINE PHOSPHATASE"/>
    <property type="match status" value="1"/>
</dbReference>
<dbReference type="NCBIfam" id="TIGR01488">
    <property type="entry name" value="HAD-SF-IB"/>
    <property type="match status" value="1"/>
</dbReference>
<evidence type="ECO:0000313" key="14">
    <source>
        <dbReference type="EMBL" id="QKJ25330.1"/>
    </source>
</evidence>
<comment type="pathway">
    <text evidence="2">Amino-acid biosynthesis; L-serine biosynthesis; L-serine from 3-phospho-D-glycerate: step 3/3.</text>
</comment>
<dbReference type="EC" id="3.1.3.3" evidence="4"/>
<keyword evidence="15" id="KW-1185">Reference proteome</keyword>
<dbReference type="PANTHER" id="PTHR43344:SF2">
    <property type="entry name" value="PHOSPHOSERINE PHOSPHATASE"/>
    <property type="match status" value="1"/>
</dbReference>
<dbReference type="EMBL" id="CP054056">
    <property type="protein sequence ID" value="QKJ25330.1"/>
    <property type="molecule type" value="Genomic_DNA"/>
</dbReference>
<gene>
    <name evidence="14" type="primary">serB</name>
    <name evidence="14" type="ORF">HRU87_03900</name>
</gene>
<reference evidence="14 15" key="1">
    <citation type="submission" date="2020-05" db="EMBL/GenBank/DDBJ databases">
        <title>Aquirufa sp. strain 15G-AUS-rot a new Aquirufa species.</title>
        <authorList>
            <person name="Pitt A."/>
            <person name="Hahn M.W."/>
        </authorList>
    </citation>
    <scope>NUCLEOTIDE SEQUENCE [LARGE SCALE GENOMIC DNA]</scope>
    <source>
        <strain evidence="14 15">15G-AUS-rot</strain>
    </source>
</reference>
<keyword evidence="5" id="KW-0028">Amino-acid biosynthesis</keyword>
<dbReference type="NCBIfam" id="TIGR00338">
    <property type="entry name" value="serB"/>
    <property type="match status" value="1"/>
</dbReference>
<comment type="catalytic activity">
    <reaction evidence="12">
        <text>O-phospho-D-serine + H2O = D-serine + phosphate</text>
        <dbReference type="Rhea" id="RHEA:24873"/>
        <dbReference type="ChEBI" id="CHEBI:15377"/>
        <dbReference type="ChEBI" id="CHEBI:35247"/>
        <dbReference type="ChEBI" id="CHEBI:43474"/>
        <dbReference type="ChEBI" id="CHEBI:58680"/>
        <dbReference type="EC" id="3.1.3.3"/>
    </reaction>
</comment>
<evidence type="ECO:0000256" key="5">
    <source>
        <dbReference type="ARBA" id="ARBA00022605"/>
    </source>
</evidence>
<comment type="catalytic activity">
    <reaction evidence="11">
        <text>O-phospho-L-serine + H2O = L-serine + phosphate</text>
        <dbReference type="Rhea" id="RHEA:21208"/>
        <dbReference type="ChEBI" id="CHEBI:15377"/>
        <dbReference type="ChEBI" id="CHEBI:33384"/>
        <dbReference type="ChEBI" id="CHEBI:43474"/>
        <dbReference type="ChEBI" id="CHEBI:57524"/>
        <dbReference type="EC" id="3.1.3.3"/>
    </reaction>
</comment>
<dbReference type="SUPFAM" id="SSF56784">
    <property type="entry name" value="HAD-like"/>
    <property type="match status" value="1"/>
</dbReference>
<dbReference type="Pfam" id="PF12710">
    <property type="entry name" value="HAD"/>
    <property type="match status" value="1"/>
</dbReference>
<dbReference type="KEGG" id="aqg:HRU87_03900"/>
<dbReference type="GO" id="GO:0000287">
    <property type="term" value="F:magnesium ion binding"/>
    <property type="evidence" value="ECO:0007669"/>
    <property type="project" value="TreeGrafter"/>
</dbReference>
<dbReference type="AlphaFoldDB" id="A0A7D4QBK9"/>
<name>A0A7D4QBK9_9MICO</name>
<dbReference type="GO" id="GO:0036424">
    <property type="term" value="F:L-phosphoserine phosphatase activity"/>
    <property type="evidence" value="ECO:0007669"/>
    <property type="project" value="InterPro"/>
</dbReference>
<evidence type="ECO:0000256" key="7">
    <source>
        <dbReference type="ARBA" id="ARBA00022801"/>
    </source>
</evidence>
<keyword evidence="9" id="KW-0718">Serine biosynthesis</keyword>
<dbReference type="GO" id="GO:0006564">
    <property type="term" value="P:L-serine biosynthetic process"/>
    <property type="evidence" value="ECO:0007669"/>
    <property type="project" value="UniProtKB-KW"/>
</dbReference>
<evidence type="ECO:0000256" key="9">
    <source>
        <dbReference type="ARBA" id="ARBA00023299"/>
    </source>
</evidence>
<organism evidence="14 15">
    <name type="scientific">Aquiluna borgnonia</name>
    <dbReference type="NCBI Taxonomy" id="2499157"/>
    <lineage>
        <taxon>Bacteria</taxon>
        <taxon>Bacillati</taxon>
        <taxon>Actinomycetota</taxon>
        <taxon>Actinomycetes</taxon>
        <taxon>Micrococcales</taxon>
        <taxon>Microbacteriaceae</taxon>
        <taxon>Luna cluster</taxon>
        <taxon>Luna-1 subcluster</taxon>
        <taxon>Aquiluna</taxon>
    </lineage>
</organism>
<evidence type="ECO:0000256" key="11">
    <source>
        <dbReference type="ARBA" id="ARBA00048138"/>
    </source>
</evidence>
<feature type="active site" description="Nucleophile" evidence="13">
    <location>
        <position position="9"/>
    </location>
</feature>
<dbReference type="UniPathway" id="UPA00135">
    <property type="reaction ID" value="UER00198"/>
</dbReference>
<evidence type="ECO:0000256" key="3">
    <source>
        <dbReference type="ARBA" id="ARBA00009184"/>
    </source>
</evidence>
<protein>
    <recommendedName>
        <fullName evidence="4">phosphoserine phosphatase</fullName>
        <ecNumber evidence="4">3.1.3.3</ecNumber>
    </recommendedName>
    <alternativeName>
        <fullName evidence="10">O-phosphoserine phosphohydrolase</fullName>
    </alternativeName>
</protein>
<dbReference type="RefSeq" id="WP_173493627.1">
    <property type="nucleotide sequence ID" value="NZ_CP054056.1"/>
</dbReference>
<dbReference type="InterPro" id="IPR023214">
    <property type="entry name" value="HAD_sf"/>
</dbReference>
<evidence type="ECO:0000256" key="10">
    <source>
        <dbReference type="ARBA" id="ARBA00031693"/>
    </source>
</evidence>
<comment type="cofactor">
    <cofactor evidence="1">
        <name>Mg(2+)</name>
        <dbReference type="ChEBI" id="CHEBI:18420"/>
    </cofactor>
</comment>
<evidence type="ECO:0000256" key="4">
    <source>
        <dbReference type="ARBA" id="ARBA00012640"/>
    </source>
</evidence>
<feature type="active site" description="Proton donor" evidence="13">
    <location>
        <position position="11"/>
    </location>
</feature>
<dbReference type="SFLD" id="SFLDG01136">
    <property type="entry name" value="C1.6:_Phosphoserine_Phosphatas"/>
    <property type="match status" value="1"/>
</dbReference>
<dbReference type="InterPro" id="IPR036412">
    <property type="entry name" value="HAD-like_sf"/>
</dbReference>
<dbReference type="InterPro" id="IPR004469">
    <property type="entry name" value="PSP"/>
</dbReference>
<evidence type="ECO:0000256" key="1">
    <source>
        <dbReference type="ARBA" id="ARBA00001946"/>
    </source>
</evidence>
<dbReference type="InterPro" id="IPR050582">
    <property type="entry name" value="HAD-like_SerB"/>
</dbReference>
<dbReference type="SFLD" id="SFLDF00029">
    <property type="entry name" value="phosphoserine_phosphatase"/>
    <property type="match status" value="1"/>
</dbReference>
<keyword evidence="6" id="KW-0479">Metal-binding</keyword>
<accession>A0A7D4QBK9</accession>
<proteinExistence type="inferred from homology"/>
<evidence type="ECO:0000256" key="8">
    <source>
        <dbReference type="ARBA" id="ARBA00022842"/>
    </source>
</evidence>
<evidence type="ECO:0000313" key="15">
    <source>
        <dbReference type="Proteomes" id="UP000501003"/>
    </source>
</evidence>
<evidence type="ECO:0000256" key="6">
    <source>
        <dbReference type="ARBA" id="ARBA00022723"/>
    </source>
</evidence>
<dbReference type="SFLD" id="SFLDG01137">
    <property type="entry name" value="C1.6.1:_Phosphoserine_Phosphat"/>
    <property type="match status" value="1"/>
</dbReference>
<sequence length="210" mass="22578">MTKFLVVFDVDSTLINEEAIELLAERAGTRDQVAEVTERAMRGELDFAQSLIERVATLQGLSESVLAEVAQELTPTLGARELIEAIHELGGKAAAVSGGFIQLLGPVKKALNFDFERANTLEVSEGRLTGRVLGKIIDRAAKAEALLEWSKQLGVPIEKTMAVGDGANDLGMMEVAALSVAFCAKPIVQEKAKIALNERDLSKLIPLLPL</sequence>